<dbReference type="AlphaFoldDB" id="A0A1A8ZUM1"/>
<dbReference type="InterPro" id="IPR006660">
    <property type="entry name" value="Arsenate_reductase-like"/>
</dbReference>
<dbReference type="RefSeq" id="WP_231920961.1">
    <property type="nucleotide sequence ID" value="NZ_LT594324.1"/>
</dbReference>
<dbReference type="EMBL" id="LT594324">
    <property type="protein sequence ID" value="SBT47529.1"/>
    <property type="molecule type" value="Genomic_DNA"/>
</dbReference>
<dbReference type="SUPFAM" id="SSF52833">
    <property type="entry name" value="Thioredoxin-like"/>
    <property type="match status" value="1"/>
</dbReference>
<protein>
    <submittedName>
        <fullName evidence="2">Arsenate reductase</fullName>
    </submittedName>
</protein>
<sequence>MLRVEIWHNPSCSKCAGARATLDEARVPYRLRAYLAEPPSTVELTDVLRRLDARAWDICRTGEPAAAALGMADWPRDDATEPRWITAMVEHPELIQRPILLLDDGGALVGRTPEALDEAVRRADR</sequence>
<dbReference type="InterPro" id="IPR036249">
    <property type="entry name" value="Thioredoxin-like_sf"/>
</dbReference>
<dbReference type="Gene3D" id="3.40.30.10">
    <property type="entry name" value="Glutaredoxin"/>
    <property type="match status" value="1"/>
</dbReference>
<dbReference type="PATRIC" id="fig|299146.4.peg.3040"/>
<accession>A0A1A8ZUM1</accession>
<name>A0A1A8ZUM1_9ACTN</name>
<dbReference type="PROSITE" id="PS51353">
    <property type="entry name" value="ARSC"/>
    <property type="match status" value="1"/>
</dbReference>
<organism evidence="2 3">
    <name type="scientific">Micromonospora narathiwatensis</name>
    <dbReference type="NCBI Taxonomy" id="299146"/>
    <lineage>
        <taxon>Bacteria</taxon>
        <taxon>Bacillati</taxon>
        <taxon>Actinomycetota</taxon>
        <taxon>Actinomycetes</taxon>
        <taxon>Micromonosporales</taxon>
        <taxon>Micromonosporaceae</taxon>
        <taxon>Micromonospora</taxon>
    </lineage>
</organism>
<dbReference type="Proteomes" id="UP000198765">
    <property type="component" value="Chromosome I"/>
</dbReference>
<dbReference type="PANTHER" id="PTHR30041:SF4">
    <property type="entry name" value="ARSENATE REDUCTASE"/>
    <property type="match status" value="1"/>
</dbReference>
<keyword evidence="3" id="KW-1185">Reference proteome</keyword>
<evidence type="ECO:0000256" key="1">
    <source>
        <dbReference type="PROSITE-ProRule" id="PRU01282"/>
    </source>
</evidence>
<gene>
    <name evidence="2" type="ORF">GA0070621_2928</name>
</gene>
<dbReference type="Pfam" id="PF03960">
    <property type="entry name" value="ArsC"/>
    <property type="match status" value="1"/>
</dbReference>
<evidence type="ECO:0000313" key="3">
    <source>
        <dbReference type="Proteomes" id="UP000198765"/>
    </source>
</evidence>
<evidence type="ECO:0000313" key="2">
    <source>
        <dbReference type="EMBL" id="SBT47529.1"/>
    </source>
</evidence>
<proteinExistence type="inferred from homology"/>
<comment type="similarity">
    <text evidence="1">Belongs to the ArsC family.</text>
</comment>
<reference evidence="2 3" key="1">
    <citation type="submission" date="2016-06" db="EMBL/GenBank/DDBJ databases">
        <authorList>
            <person name="Kjaerup R.B."/>
            <person name="Dalgaard T.S."/>
            <person name="Juul-Madsen H.R."/>
        </authorList>
    </citation>
    <scope>NUCLEOTIDE SEQUENCE [LARGE SCALE GENOMIC DNA]</scope>
    <source>
        <strain evidence="2 3">DSM 45248</strain>
    </source>
</reference>
<dbReference type="PANTHER" id="PTHR30041">
    <property type="entry name" value="ARSENATE REDUCTASE"/>
    <property type="match status" value="1"/>
</dbReference>